<accession>A0ABT8SK41</accession>
<dbReference type="InterPro" id="IPR003959">
    <property type="entry name" value="ATPase_AAA_core"/>
</dbReference>
<proteinExistence type="predicted"/>
<dbReference type="InterPro" id="IPR014555">
    <property type="entry name" value="RecF-like"/>
</dbReference>
<dbReference type="InterPro" id="IPR038729">
    <property type="entry name" value="Rad50/SbcC_AAA"/>
</dbReference>
<dbReference type="RefSeq" id="WP_302108619.1">
    <property type="nucleotide sequence ID" value="NZ_JAUKTR010000001.1"/>
</dbReference>
<name>A0ABT8SK41_9CAUL</name>
<gene>
    <name evidence="3" type="ORF">Q0812_01975</name>
</gene>
<evidence type="ECO:0000313" key="4">
    <source>
        <dbReference type="Proteomes" id="UP001169063"/>
    </source>
</evidence>
<dbReference type="EMBL" id="JAUKTR010000001">
    <property type="protein sequence ID" value="MDO1558198.1"/>
    <property type="molecule type" value="Genomic_DNA"/>
</dbReference>
<dbReference type="PANTHER" id="PTHR40396">
    <property type="entry name" value="ATPASE-LIKE PROTEIN"/>
    <property type="match status" value="1"/>
</dbReference>
<evidence type="ECO:0000259" key="1">
    <source>
        <dbReference type="Pfam" id="PF13304"/>
    </source>
</evidence>
<dbReference type="PIRSF" id="PIRSF029347">
    <property type="entry name" value="RecF"/>
    <property type="match status" value="1"/>
</dbReference>
<protein>
    <submittedName>
        <fullName evidence="3">AAA family ATPase</fullName>
    </submittedName>
</protein>
<keyword evidence="4" id="KW-1185">Reference proteome</keyword>
<feature type="domain" description="Rad50/SbcC-type AAA" evidence="2">
    <location>
        <begin position="5"/>
        <end position="81"/>
    </location>
</feature>
<reference evidence="3" key="1">
    <citation type="submission" date="2023-07" db="EMBL/GenBank/DDBJ databases">
        <title>Brevundimonas soil sp. nov., isolated from the soil of chemical plant.</title>
        <authorList>
            <person name="Wu N."/>
        </authorList>
    </citation>
    <scope>NUCLEOTIDE SEQUENCE</scope>
    <source>
        <strain evidence="3">XZ-24</strain>
    </source>
</reference>
<sequence>MLETIRVDGFRSLVGFAHEFRSGLNVIVGPNGAGKSNLISFLDFLGEFVEDGLDGAISIAKGAGSLFSVEKNSAKNARLEFSVRGHYTAQAGARIRDREVPINPGEMVEYQYQCHIRYNKSISQIFIESDSLHLRVGDGPVLSVWRSTQMNEIGHRTSIRVSPKRHPLMAFFYSHWTSYGYSSSPGEPLDEVMAGVSDMLAQSTSLLRILPIRNESLGQIFRDLTSYRSINIEPSLARKPSPVSRTGAIEYNGDNLPGTLYRLRRGEYFPTNRFGFLRDPLFASRGEQHSRFLSIVSWTREVNPAIEEIDVRLDLAEALLRGFVKTSEECGGNEFSFARLSDGTIKWITLVTILFSQNHFRTIEEPENFLHPRMQEAFVSLCRDILETSEADRQILISTHSQTLLNCCSIDELTIFDGRLGTTRARRAADSEGVRALIEESGFGVGDLYRMGALDA</sequence>
<evidence type="ECO:0000313" key="3">
    <source>
        <dbReference type="EMBL" id="MDO1558198.1"/>
    </source>
</evidence>
<organism evidence="3 4">
    <name type="scientific">Peiella sedimenti</name>
    <dbReference type="NCBI Taxonomy" id="3061083"/>
    <lineage>
        <taxon>Bacteria</taxon>
        <taxon>Pseudomonadati</taxon>
        <taxon>Pseudomonadota</taxon>
        <taxon>Alphaproteobacteria</taxon>
        <taxon>Caulobacterales</taxon>
        <taxon>Caulobacteraceae</taxon>
        <taxon>Peiella</taxon>
    </lineage>
</organism>
<dbReference type="Proteomes" id="UP001169063">
    <property type="component" value="Unassembled WGS sequence"/>
</dbReference>
<feature type="domain" description="ATPase AAA-type core" evidence="1">
    <location>
        <begin position="328"/>
        <end position="406"/>
    </location>
</feature>
<dbReference type="Gene3D" id="3.40.50.300">
    <property type="entry name" value="P-loop containing nucleotide triphosphate hydrolases"/>
    <property type="match status" value="2"/>
</dbReference>
<comment type="caution">
    <text evidence="3">The sequence shown here is derived from an EMBL/GenBank/DDBJ whole genome shotgun (WGS) entry which is preliminary data.</text>
</comment>
<dbReference type="InterPro" id="IPR027417">
    <property type="entry name" value="P-loop_NTPase"/>
</dbReference>
<dbReference type="Pfam" id="PF13476">
    <property type="entry name" value="AAA_23"/>
    <property type="match status" value="1"/>
</dbReference>
<dbReference type="Pfam" id="PF13304">
    <property type="entry name" value="AAA_21"/>
    <property type="match status" value="1"/>
</dbReference>
<dbReference type="PANTHER" id="PTHR40396:SF1">
    <property type="entry name" value="ATPASE AAA-TYPE CORE DOMAIN-CONTAINING PROTEIN"/>
    <property type="match status" value="1"/>
</dbReference>
<evidence type="ECO:0000259" key="2">
    <source>
        <dbReference type="Pfam" id="PF13476"/>
    </source>
</evidence>
<dbReference type="SUPFAM" id="SSF52540">
    <property type="entry name" value="P-loop containing nucleoside triphosphate hydrolases"/>
    <property type="match status" value="1"/>
</dbReference>